<accession>A0A3M7Q6S6</accession>
<dbReference type="EMBL" id="REGN01007143">
    <property type="protein sequence ID" value="RNA07137.1"/>
    <property type="molecule type" value="Genomic_DNA"/>
</dbReference>
<keyword evidence="2" id="KW-1185">Reference proteome</keyword>
<dbReference type="AlphaFoldDB" id="A0A3M7Q6S6"/>
<sequence>MMLIVHKFFDLKLGKIIANSKLAALLTEASLNSSFLAEILNFRSWCKFFRHIDQVRKQLGLKYKN</sequence>
<evidence type="ECO:0000313" key="2">
    <source>
        <dbReference type="Proteomes" id="UP000276133"/>
    </source>
</evidence>
<comment type="caution">
    <text evidence="1">The sequence shown here is derived from an EMBL/GenBank/DDBJ whole genome shotgun (WGS) entry which is preliminary data.</text>
</comment>
<evidence type="ECO:0000313" key="1">
    <source>
        <dbReference type="EMBL" id="RNA07137.1"/>
    </source>
</evidence>
<name>A0A3M7Q6S6_BRAPC</name>
<dbReference type="Proteomes" id="UP000276133">
    <property type="component" value="Unassembled WGS sequence"/>
</dbReference>
<organism evidence="1 2">
    <name type="scientific">Brachionus plicatilis</name>
    <name type="common">Marine rotifer</name>
    <name type="synonym">Brachionus muelleri</name>
    <dbReference type="NCBI Taxonomy" id="10195"/>
    <lineage>
        <taxon>Eukaryota</taxon>
        <taxon>Metazoa</taxon>
        <taxon>Spiralia</taxon>
        <taxon>Gnathifera</taxon>
        <taxon>Rotifera</taxon>
        <taxon>Eurotatoria</taxon>
        <taxon>Monogononta</taxon>
        <taxon>Pseudotrocha</taxon>
        <taxon>Ploima</taxon>
        <taxon>Brachionidae</taxon>
        <taxon>Brachionus</taxon>
    </lineage>
</organism>
<protein>
    <submittedName>
        <fullName evidence="1">Uncharacterized protein</fullName>
    </submittedName>
</protein>
<gene>
    <name evidence="1" type="ORF">BpHYR1_053300</name>
</gene>
<reference evidence="1 2" key="1">
    <citation type="journal article" date="2018" name="Sci. Rep.">
        <title>Genomic signatures of local adaptation to the degree of environmental predictability in rotifers.</title>
        <authorList>
            <person name="Franch-Gras L."/>
            <person name="Hahn C."/>
            <person name="Garcia-Roger E.M."/>
            <person name="Carmona M.J."/>
            <person name="Serra M."/>
            <person name="Gomez A."/>
        </authorList>
    </citation>
    <scope>NUCLEOTIDE SEQUENCE [LARGE SCALE GENOMIC DNA]</scope>
    <source>
        <strain evidence="1">HYR1</strain>
    </source>
</reference>
<proteinExistence type="predicted"/>